<dbReference type="Pfam" id="PF25275">
    <property type="entry name" value="Golvesin_C"/>
    <property type="match status" value="1"/>
</dbReference>
<dbReference type="InterPro" id="IPR033803">
    <property type="entry name" value="CBD-like_Golvesin-Xly"/>
</dbReference>
<feature type="active site" description="Nucleophile" evidence="1">
    <location>
        <position position="725"/>
    </location>
</feature>
<keyword evidence="2" id="KW-1015">Disulfide bond</keyword>
<evidence type="ECO:0000313" key="6">
    <source>
        <dbReference type="EMBL" id="NEC20899.1"/>
    </source>
</evidence>
<evidence type="ECO:0000256" key="3">
    <source>
        <dbReference type="SAM" id="MobiDB-lite"/>
    </source>
</evidence>
<dbReference type="Pfam" id="PF13472">
    <property type="entry name" value="Lipase_GDSL_2"/>
    <property type="match status" value="1"/>
</dbReference>
<dbReference type="Gene3D" id="3.40.50.1110">
    <property type="entry name" value="SGNH hydrolase"/>
    <property type="match status" value="1"/>
</dbReference>
<dbReference type="AlphaFoldDB" id="A0A7K3S0H9"/>
<dbReference type="GO" id="GO:0004806">
    <property type="term" value="F:triacylglycerol lipase activity"/>
    <property type="evidence" value="ECO:0007669"/>
    <property type="project" value="TreeGrafter"/>
</dbReference>
<feature type="compositionally biased region" description="Basic and acidic residues" evidence="3">
    <location>
        <begin position="746"/>
        <end position="759"/>
    </location>
</feature>
<dbReference type="InterPro" id="IPR013830">
    <property type="entry name" value="SGNH_hydro"/>
</dbReference>
<proteinExistence type="predicted"/>
<feature type="disulfide bond" evidence="2">
    <location>
        <begin position="923"/>
        <end position="976"/>
    </location>
</feature>
<dbReference type="CDD" id="cd01823">
    <property type="entry name" value="SEST_like"/>
    <property type="match status" value="1"/>
</dbReference>
<protein>
    <submittedName>
        <fullName evidence="6">NocE</fullName>
    </submittedName>
</protein>
<accession>A0A7K3S0H9</accession>
<feature type="domain" description="SGNH hydrolase-type esterase" evidence="4">
    <location>
        <begin position="723"/>
        <end position="970"/>
    </location>
</feature>
<name>A0A7K3S0H9_9ACTN</name>
<feature type="domain" description="Golvesin/Xly CBD-like" evidence="5">
    <location>
        <begin position="593"/>
        <end position="689"/>
    </location>
</feature>
<feature type="non-terminal residue" evidence="6">
    <location>
        <position position="1"/>
    </location>
</feature>
<evidence type="ECO:0000259" key="5">
    <source>
        <dbReference type="Pfam" id="PF25275"/>
    </source>
</evidence>
<feature type="region of interest" description="Disordered" evidence="3">
    <location>
        <begin position="101"/>
        <end position="140"/>
    </location>
</feature>
<dbReference type="EMBL" id="JAAGMP010000992">
    <property type="protein sequence ID" value="NEC20899.1"/>
    <property type="molecule type" value="Genomic_DNA"/>
</dbReference>
<evidence type="ECO:0000256" key="2">
    <source>
        <dbReference type="PIRSR" id="PIRSR637460-2"/>
    </source>
</evidence>
<evidence type="ECO:0000313" key="7">
    <source>
        <dbReference type="Proteomes" id="UP000469670"/>
    </source>
</evidence>
<gene>
    <name evidence="6" type="ORF">G3I50_22025</name>
</gene>
<dbReference type="PANTHER" id="PTHR37981:SF1">
    <property type="entry name" value="SGNH HYDROLASE-TYPE ESTERASE DOMAIN-CONTAINING PROTEIN"/>
    <property type="match status" value="1"/>
</dbReference>
<sequence>AFDLARAADGTVFVTGTARTERGRKLPAPVRNPGGIAKDARVSSLGRAALTTAWADGKDSRISPGDALAARPARVTLKALDTGRSVTLDAMPHVRVGNATAQDTSLAVSPALPRPVKEQARTGSSRAGTESPVDADRTCSVPRGDVKLQAYQPTPRQVEWAADQAVVGKLDAHISRPADWKNTGMAAYKPQSLFPLSPLSGGSGEDWHIPAQVMLGITAQESNMWQATRYAIPGVTANPLIGNYYGIDYSPSGEQQDPWAIDWANADCGYGVAQVTDGMRLPGKEAKPLTAAQQQAVALDYTANIAKGADILADKWNATRNDGLVINDGDAAHIENWFYALWAYNSGYYPQAEASKHSGKWGVGWTNNPANPLWKENRTPFLETLGHQDDYSHAQHPQDWPYQEKVIGWAARPLSAQFAPGDFQPGYRAAWWTDAAYRTTAKPPIDLFCDSANTCDPDLISEDATNYTGGGPCLLPGESSHALYLKCWYHQPATWKDCGARAECGFALHRFNGTYPEQPDANNYPPSCAPELPAGTLIVDDVPNGTTPAGSADRTCHASGSSGAFRLSFATPSGKIDLHQIGAGYGNHFWFSHTYLHTTPTAQRLATTGTWTLDSTRRGWMRVWVHLPDHGAHTRQARYVVGGTDSTSPARVKPQRVMRNKWVSLGSFNFTGAPTVSLSNLTRQSGLKADVELDGDGTEDVAWDAVGFEPLGTPPATQMVAMGDSYSSGEAVTEGGGDDYYPETDYDSKNRPKTRDACHRSTKSWSRQATLPGRTKSVGELADTKNSSLDYQFVACSGARHYNIIGPGQSGEPGQLEQGYLDQHTTLVTLSIGGNDMRFAEVVAQCILGPKCYDMSLQSVNPDTGQYIDDESTEELGVWAKKWAKDTVRPRLVSTLEQIHERAPNARIVLMGYPRLIDGNGNCVPGLEATETNWLNNVADMLAEEMATAVTEANTRHATNAVFSDPRDEFDGKAACGNPESLNAVVVTGHSKADSFPNSGKSFHPKIAGARLYADSLESTLNAG</sequence>
<feature type="region of interest" description="Disordered" evidence="3">
    <location>
        <begin position="727"/>
        <end position="771"/>
    </location>
</feature>
<feature type="compositionally biased region" description="Acidic residues" evidence="3">
    <location>
        <begin position="736"/>
        <end position="745"/>
    </location>
</feature>
<comment type="caution">
    <text evidence="6">The sequence shown here is derived from an EMBL/GenBank/DDBJ whole genome shotgun (WGS) entry which is preliminary data.</text>
</comment>
<evidence type="ECO:0000256" key="1">
    <source>
        <dbReference type="PIRSR" id="PIRSR637460-1"/>
    </source>
</evidence>
<reference evidence="6 7" key="1">
    <citation type="submission" date="2020-01" db="EMBL/GenBank/DDBJ databases">
        <title>Insect and environment-associated Actinomycetes.</title>
        <authorList>
            <person name="Currrie C."/>
            <person name="Chevrette M."/>
            <person name="Carlson C."/>
            <person name="Stubbendieck R."/>
            <person name="Wendt-Pienkowski E."/>
        </authorList>
    </citation>
    <scope>NUCLEOTIDE SEQUENCE [LARGE SCALE GENOMIC DNA]</scope>
    <source>
        <strain evidence="6 7">SID7590</strain>
    </source>
</reference>
<dbReference type="RefSeq" id="WP_164204748.1">
    <property type="nucleotide sequence ID" value="NZ_JAAGMP010000992.1"/>
</dbReference>
<feature type="disulfide bond" evidence="2">
    <location>
        <begin position="758"/>
        <end position="796"/>
    </location>
</feature>
<dbReference type="SUPFAM" id="SSF52266">
    <property type="entry name" value="SGNH hydrolase"/>
    <property type="match status" value="1"/>
</dbReference>
<dbReference type="PANTHER" id="PTHR37981">
    <property type="entry name" value="LIPASE 2"/>
    <property type="match status" value="1"/>
</dbReference>
<dbReference type="Proteomes" id="UP000469670">
    <property type="component" value="Unassembled WGS sequence"/>
</dbReference>
<dbReference type="InterPro" id="IPR036514">
    <property type="entry name" value="SGNH_hydro_sf"/>
</dbReference>
<dbReference type="InterPro" id="IPR037460">
    <property type="entry name" value="SEST-like"/>
</dbReference>
<evidence type="ECO:0000259" key="4">
    <source>
        <dbReference type="Pfam" id="PF13472"/>
    </source>
</evidence>
<feature type="active site" evidence="1">
    <location>
        <position position="1004"/>
    </location>
</feature>
<organism evidence="6 7">
    <name type="scientific">Streptomyces parvus</name>
    <dbReference type="NCBI Taxonomy" id="66428"/>
    <lineage>
        <taxon>Bacteria</taxon>
        <taxon>Bacillati</taxon>
        <taxon>Actinomycetota</taxon>
        <taxon>Actinomycetes</taxon>
        <taxon>Kitasatosporales</taxon>
        <taxon>Streptomycetaceae</taxon>
        <taxon>Streptomyces</taxon>
    </lineage>
</organism>
<dbReference type="GO" id="GO:0019433">
    <property type="term" value="P:triglyceride catabolic process"/>
    <property type="evidence" value="ECO:0007669"/>
    <property type="project" value="TreeGrafter"/>
</dbReference>